<reference evidence="6" key="1">
    <citation type="journal article" date="2021" name="PeerJ">
        <title>Extensive microbial diversity within the chicken gut microbiome revealed by metagenomics and culture.</title>
        <authorList>
            <person name="Gilroy R."/>
            <person name="Ravi A."/>
            <person name="Getino M."/>
            <person name="Pursley I."/>
            <person name="Horton D.L."/>
            <person name="Alikhan N.F."/>
            <person name="Baker D."/>
            <person name="Gharbi K."/>
            <person name="Hall N."/>
            <person name="Watson M."/>
            <person name="Adriaenssens E.M."/>
            <person name="Foster-Nyarko E."/>
            <person name="Jarju S."/>
            <person name="Secka A."/>
            <person name="Antonio M."/>
            <person name="Oren A."/>
            <person name="Chaudhuri R.R."/>
            <person name="La Ragione R."/>
            <person name="Hildebrand F."/>
            <person name="Pallen M.J."/>
        </authorList>
    </citation>
    <scope>NUCLEOTIDE SEQUENCE</scope>
    <source>
        <strain evidence="6">CHK174-6876</strain>
    </source>
</reference>
<proteinExistence type="inferred from homology"/>
<evidence type="ECO:0000256" key="1">
    <source>
        <dbReference type="ARBA" id="ARBA00007583"/>
    </source>
</evidence>
<dbReference type="EMBL" id="DYXG01000058">
    <property type="protein sequence ID" value="HJE97150.1"/>
    <property type="molecule type" value="Genomic_DNA"/>
</dbReference>
<feature type="domain" description="Stealth protein CR2 conserved region 2" evidence="4">
    <location>
        <begin position="43"/>
        <end position="144"/>
    </location>
</feature>
<accession>A0A921K1J2</accession>
<dbReference type="PANTHER" id="PTHR24045">
    <property type="match status" value="1"/>
</dbReference>
<dbReference type="GO" id="GO:0000271">
    <property type="term" value="P:polysaccharide biosynthetic process"/>
    <property type="evidence" value="ECO:0007669"/>
    <property type="project" value="UniProtKB-KW"/>
</dbReference>
<dbReference type="PANTHER" id="PTHR24045:SF0">
    <property type="entry name" value="N-ACETYLGLUCOSAMINE-1-PHOSPHOTRANSFERASE SUBUNITS ALPHA_BETA"/>
    <property type="match status" value="1"/>
</dbReference>
<name>A0A921K1J2_9LACO</name>
<evidence type="ECO:0000256" key="2">
    <source>
        <dbReference type="ARBA" id="ARBA00022679"/>
    </source>
</evidence>
<keyword evidence="3" id="KW-0270">Exopolysaccharide synthesis</keyword>
<sequence>MEKIDFVVLWVDSSDKKWSQKKQRYEKNLDSSSNQGMNGEKAFRDYGLFKYWFRGVEQFAPWVNHVFLVTDHQVPQWLNEKFEKLRVIDHSDFLPPSSLPVFNSNAIEVNIHRIPDLSENFVLFNDDMFLISKTKPEDFFIRNKPRDIKALFPIKPEVNGTSNFQINDMKIINKYFTKHQVLHSGSIFSHKYGLDNVRTLIQLPVKFVPGFFDPHGPISYLKTTFRELWTLENEILQQTTNNKFRTQDDVSNWLFRYWQLAKGEFEPRSRKFGKFVSLDGNSVQEICEIIKKQRFHELCINDGFKVDNFDSKMANIQGALDTILPEKSSFEL</sequence>
<dbReference type="AlphaFoldDB" id="A0A921K1J2"/>
<evidence type="ECO:0000313" key="7">
    <source>
        <dbReference type="Proteomes" id="UP000707535"/>
    </source>
</evidence>
<comment type="similarity">
    <text evidence="1">Belongs to the stealth family.</text>
</comment>
<dbReference type="InterPro" id="IPR021520">
    <property type="entry name" value="Stealth_CR2"/>
</dbReference>
<dbReference type="Pfam" id="PF17101">
    <property type="entry name" value="Stealth_CR1"/>
    <property type="match status" value="1"/>
</dbReference>
<reference evidence="6" key="2">
    <citation type="submission" date="2021-09" db="EMBL/GenBank/DDBJ databases">
        <authorList>
            <person name="Gilroy R."/>
        </authorList>
    </citation>
    <scope>NUCLEOTIDE SEQUENCE</scope>
    <source>
        <strain evidence="6">CHK174-6876</strain>
    </source>
</reference>
<evidence type="ECO:0000313" key="6">
    <source>
        <dbReference type="EMBL" id="HJE97150.1"/>
    </source>
</evidence>
<organism evidence="6 7">
    <name type="scientific">Ligilactobacillus acidipiscis</name>
    <dbReference type="NCBI Taxonomy" id="89059"/>
    <lineage>
        <taxon>Bacteria</taxon>
        <taxon>Bacillati</taxon>
        <taxon>Bacillota</taxon>
        <taxon>Bacilli</taxon>
        <taxon>Lactobacillales</taxon>
        <taxon>Lactobacillaceae</taxon>
        <taxon>Ligilactobacillus</taxon>
    </lineage>
</organism>
<dbReference type="InterPro" id="IPR031358">
    <property type="entry name" value="Stealth_CR1"/>
</dbReference>
<dbReference type="Proteomes" id="UP000707535">
    <property type="component" value="Unassembled WGS sequence"/>
</dbReference>
<keyword evidence="2" id="KW-0808">Transferase</keyword>
<evidence type="ECO:0000259" key="5">
    <source>
        <dbReference type="Pfam" id="PF17101"/>
    </source>
</evidence>
<dbReference type="GO" id="GO:0016772">
    <property type="term" value="F:transferase activity, transferring phosphorus-containing groups"/>
    <property type="evidence" value="ECO:0007669"/>
    <property type="project" value="InterPro"/>
</dbReference>
<evidence type="ECO:0000256" key="3">
    <source>
        <dbReference type="ARBA" id="ARBA00023169"/>
    </source>
</evidence>
<dbReference type="Pfam" id="PF11380">
    <property type="entry name" value="Stealth_CR2"/>
    <property type="match status" value="1"/>
</dbReference>
<evidence type="ECO:0000259" key="4">
    <source>
        <dbReference type="Pfam" id="PF11380"/>
    </source>
</evidence>
<comment type="caution">
    <text evidence="6">The sequence shown here is derived from an EMBL/GenBank/DDBJ whole genome shotgun (WGS) entry which is preliminary data.</text>
</comment>
<gene>
    <name evidence="6" type="ORF">K8V00_05975</name>
</gene>
<feature type="domain" description="Stealth protein CR1 conserved region 1" evidence="5">
    <location>
        <begin position="2"/>
        <end position="30"/>
    </location>
</feature>
<dbReference type="InterPro" id="IPR047141">
    <property type="entry name" value="Stealth"/>
</dbReference>
<protein>
    <submittedName>
        <fullName evidence="6">Stealth CR1 domain-containing protein</fullName>
    </submittedName>
</protein>